<evidence type="ECO:0000313" key="1">
    <source>
        <dbReference type="EMBL" id="CEK60142.1"/>
    </source>
</evidence>
<reference evidence="1" key="1">
    <citation type="submission" date="2014-12" db="EMBL/GenBank/DDBJ databases">
        <title>Insight into the proteome of Arion vulgaris.</title>
        <authorList>
            <person name="Aradska J."/>
            <person name="Bulat T."/>
            <person name="Smidak R."/>
            <person name="Sarate P."/>
            <person name="Gangsoo J."/>
            <person name="Sialana F."/>
            <person name="Bilban M."/>
            <person name="Lubec G."/>
        </authorList>
    </citation>
    <scope>NUCLEOTIDE SEQUENCE</scope>
    <source>
        <tissue evidence="1">Skin</tissue>
    </source>
</reference>
<dbReference type="AlphaFoldDB" id="A0A0B6YVI3"/>
<organism evidence="1">
    <name type="scientific">Arion vulgaris</name>
    <dbReference type="NCBI Taxonomy" id="1028688"/>
    <lineage>
        <taxon>Eukaryota</taxon>
        <taxon>Metazoa</taxon>
        <taxon>Spiralia</taxon>
        <taxon>Lophotrochozoa</taxon>
        <taxon>Mollusca</taxon>
        <taxon>Gastropoda</taxon>
        <taxon>Heterobranchia</taxon>
        <taxon>Euthyneura</taxon>
        <taxon>Panpulmonata</taxon>
        <taxon>Eupulmonata</taxon>
        <taxon>Stylommatophora</taxon>
        <taxon>Helicina</taxon>
        <taxon>Arionoidea</taxon>
        <taxon>Arionidae</taxon>
        <taxon>Arion</taxon>
    </lineage>
</organism>
<feature type="non-terminal residue" evidence="1">
    <location>
        <position position="109"/>
    </location>
</feature>
<dbReference type="EMBL" id="HACG01013277">
    <property type="protein sequence ID" value="CEK60142.1"/>
    <property type="molecule type" value="Transcribed_RNA"/>
</dbReference>
<proteinExistence type="predicted"/>
<feature type="non-terminal residue" evidence="1">
    <location>
        <position position="1"/>
    </location>
</feature>
<gene>
    <name evidence="1" type="primary">ORF38532</name>
</gene>
<name>A0A0B6YVI3_9EUPU</name>
<sequence length="109" mass="12660">LDQNYLHEMITRGKKKIVHMMVLNGCPPFDRKCWEYFFTFSEHKNPISPLCVALLSGFYDVAKYFIVNSYFTKYDITTLPSDPDIRKKLEEKGEYSTEAVAILNSMCSS</sequence>
<accession>A0A0B6YVI3</accession>
<protein>
    <submittedName>
        <fullName evidence="1">Uncharacterized protein</fullName>
    </submittedName>
</protein>